<accession>A0A8S5PRS7</accession>
<proteinExistence type="predicted"/>
<name>A0A8S5PRS7_9CAUD</name>
<evidence type="ECO:0000313" key="1">
    <source>
        <dbReference type="EMBL" id="DAE09488.1"/>
    </source>
</evidence>
<sequence length="42" mass="5053">MDNERLLSFYTSIALRPLTVNTWRGNNFTHLFDNARRDLYGY</sequence>
<reference evidence="1" key="1">
    <citation type="journal article" date="2021" name="Proc. Natl. Acad. Sci. U.S.A.">
        <title>A Catalog of Tens of Thousands of Viruses from Human Metagenomes Reveals Hidden Associations with Chronic Diseases.</title>
        <authorList>
            <person name="Tisza M.J."/>
            <person name="Buck C.B."/>
        </authorList>
    </citation>
    <scope>NUCLEOTIDE SEQUENCE</scope>
    <source>
        <strain evidence="1">Ct96x5</strain>
    </source>
</reference>
<protein>
    <submittedName>
        <fullName evidence="1">Uncharacterized protein</fullName>
    </submittedName>
</protein>
<dbReference type="EMBL" id="BK015488">
    <property type="protein sequence ID" value="DAE09488.1"/>
    <property type="molecule type" value="Genomic_DNA"/>
</dbReference>
<organism evidence="1">
    <name type="scientific">Siphoviridae sp. ct96x5</name>
    <dbReference type="NCBI Taxonomy" id="2825367"/>
    <lineage>
        <taxon>Viruses</taxon>
        <taxon>Duplodnaviria</taxon>
        <taxon>Heunggongvirae</taxon>
        <taxon>Uroviricota</taxon>
        <taxon>Caudoviricetes</taxon>
    </lineage>
</organism>